<dbReference type="PANTHER" id="PTHR31084">
    <property type="entry name" value="ALPHA-L-FUCOSIDASE 2"/>
    <property type="match status" value="1"/>
</dbReference>
<dbReference type="GO" id="GO:0004560">
    <property type="term" value="F:alpha-L-fucosidase activity"/>
    <property type="evidence" value="ECO:0007669"/>
    <property type="project" value="InterPro"/>
</dbReference>
<gene>
    <name evidence="4" type="ORF">SAMN05216297_105204</name>
</gene>
<dbReference type="InterPro" id="IPR016518">
    <property type="entry name" value="Alpha-L-fucosidase"/>
</dbReference>
<dbReference type="STRING" id="739143.SAMN05216297_105204"/>
<dbReference type="Pfam" id="PF22124">
    <property type="entry name" value="Glyco_hydro_95_cat"/>
    <property type="match status" value="1"/>
</dbReference>
<dbReference type="Gene3D" id="2.70.98.50">
    <property type="entry name" value="putative glycoside hydrolase family protein from bacillus halodurans"/>
    <property type="match status" value="1"/>
</dbReference>
<evidence type="ECO:0000313" key="5">
    <source>
        <dbReference type="Proteomes" id="UP000199672"/>
    </source>
</evidence>
<feature type="domain" description="Alpha fucosidase A-like C-terminal" evidence="2">
    <location>
        <begin position="727"/>
        <end position="819"/>
    </location>
</feature>
<dbReference type="PIRSF" id="PIRSF007663">
    <property type="entry name" value="UCP007663"/>
    <property type="match status" value="1"/>
</dbReference>
<dbReference type="PANTHER" id="PTHR31084:SF0">
    <property type="entry name" value="ALPHA-L-FUCOSIDASE 2"/>
    <property type="match status" value="1"/>
</dbReference>
<keyword evidence="5" id="KW-1185">Reference proteome</keyword>
<name>A0A1I1QBA2_9FLAO</name>
<evidence type="ECO:0000259" key="3">
    <source>
        <dbReference type="Pfam" id="PF22124"/>
    </source>
</evidence>
<dbReference type="InterPro" id="IPR012341">
    <property type="entry name" value="6hp_glycosidase-like_sf"/>
</dbReference>
<dbReference type="InterPro" id="IPR013780">
    <property type="entry name" value="Glyco_hydro_b"/>
</dbReference>
<feature type="domain" description="Glycosyl hydrolase family 95 catalytic" evidence="3">
    <location>
        <begin position="307"/>
        <end position="725"/>
    </location>
</feature>
<dbReference type="GO" id="GO:0005975">
    <property type="term" value="P:carbohydrate metabolic process"/>
    <property type="evidence" value="ECO:0007669"/>
    <property type="project" value="InterPro"/>
</dbReference>
<dbReference type="RefSeq" id="WP_091493165.1">
    <property type="nucleotide sequence ID" value="NZ_FOMH01000005.1"/>
</dbReference>
<reference evidence="5" key="1">
    <citation type="submission" date="2016-10" db="EMBL/GenBank/DDBJ databases">
        <authorList>
            <person name="Varghese N."/>
            <person name="Submissions S."/>
        </authorList>
    </citation>
    <scope>NUCLEOTIDE SEQUENCE [LARGE SCALE GENOMIC DNA]</scope>
    <source>
        <strain evidence="5">CGMCC 1.10370</strain>
    </source>
</reference>
<organism evidence="4 5">
    <name type="scientific">Flavobacterium phragmitis</name>
    <dbReference type="NCBI Taxonomy" id="739143"/>
    <lineage>
        <taxon>Bacteria</taxon>
        <taxon>Pseudomonadati</taxon>
        <taxon>Bacteroidota</taxon>
        <taxon>Flavobacteriia</taxon>
        <taxon>Flavobacteriales</taxon>
        <taxon>Flavobacteriaceae</taxon>
        <taxon>Flavobacterium</taxon>
    </lineage>
</organism>
<dbReference type="InterPro" id="IPR027414">
    <property type="entry name" value="GH95_N_dom"/>
</dbReference>
<accession>A0A1I1QBA2</accession>
<evidence type="ECO:0000259" key="1">
    <source>
        <dbReference type="Pfam" id="PF14498"/>
    </source>
</evidence>
<dbReference type="SUPFAM" id="SSF48208">
    <property type="entry name" value="Six-hairpin glycosidases"/>
    <property type="match status" value="1"/>
</dbReference>
<dbReference type="InterPro" id="IPR049053">
    <property type="entry name" value="AFCA-like_C"/>
</dbReference>
<dbReference type="Pfam" id="PF21307">
    <property type="entry name" value="Glyco_hydro_95_C"/>
    <property type="match status" value="1"/>
</dbReference>
<dbReference type="Proteomes" id="UP000199672">
    <property type="component" value="Unassembled WGS sequence"/>
</dbReference>
<feature type="domain" description="Glycosyl hydrolase family 95 N-terminal" evidence="1">
    <location>
        <begin position="29"/>
        <end position="279"/>
    </location>
</feature>
<dbReference type="InterPro" id="IPR054363">
    <property type="entry name" value="GH95_cat"/>
</dbReference>
<dbReference type="OrthoDB" id="9802600at2"/>
<protein>
    <submittedName>
        <fullName evidence="4">Alpha-L-fucosidase 2</fullName>
    </submittedName>
</protein>
<dbReference type="AlphaFoldDB" id="A0A1I1QBA2"/>
<dbReference type="EMBL" id="FOMH01000005">
    <property type="protein sequence ID" value="SFD19416.1"/>
    <property type="molecule type" value="Genomic_DNA"/>
</dbReference>
<sequence>MPYHFSQKSLLLLFVLTGFSVFAQKDLKLQYQQPAVEWTEALPVGNGTLGAMVFGRVDSELIQLNEATLWSGGPVQKNVNPDAFKNLALIREALTNEDFEKAYVLTKNMQGPYSESFMPLGDLILKQDFGGLQPDSYHRSLDLQTGLASTNFKIGGVNYKREIFASAPAQCIVIKLSTDQLKKLSVTLDASSLLKNERTIQNQSLVLKGKAPSHADPNYIDYNKEPIIYEDPSGCRGMRFELIVKPVIKDGEISSEGNKLVIKNASEILLFVSAATSFNGFDKCPDSEGKDEHQFAEAPIKKAIAKKYDSLLKEHIADFQKLFNRVSLKLNEKETNKSNLSTDIRLEEYAKGEKDAGLEALFFQFGRYLLISSSRTHNAPANLQGIWNNKLRAPWSSNYTTNINLQMNYWPVESGSLSELFFPLDEYIKNASVTGTETAKSYYHANGWVLHHNSDIWAMTNPVGDFGKGDPMWANWYMGANWMSRHLWEHYEYTGDVAYLKKVYPIIKGAAEFSLDWLQKDKNGHLVTMPSTSPENMFYYDGKKKGVVTTASTMDIGIIKDLFENTAEASKILNTDSDFREKVNKAAGELLPFQIGAKGQLLEWYKDFEEEDPHHRHTSHLYALHPANLISPLKTPELAAAAKKTLELRGDDGTGWSLAWKVNMWARLLDGNHAYQLFKNQLRLTKDNDPKYKRHGGCYPNLFDAHPPFQIDGNFAGTAGVIEMLMQSQNKEIHLLPALPDAWTDGEIKGITAKGNFKVDIKWNAGQLTQAKIVSQNGGVCSIRSAEPFIIEKLNIKSEKSSIGYTAKFDTKKGMSYSVVPTK</sequence>
<dbReference type="Pfam" id="PF14498">
    <property type="entry name" value="Glyco_hyd_65N_2"/>
    <property type="match status" value="1"/>
</dbReference>
<dbReference type="FunFam" id="1.50.10.10:FF:000028">
    <property type="entry name" value="Alpha-L-fucosidase 2"/>
    <property type="match status" value="1"/>
</dbReference>
<dbReference type="Gene3D" id="2.60.40.1180">
    <property type="entry name" value="Golgi alpha-mannosidase II"/>
    <property type="match status" value="1"/>
</dbReference>
<proteinExistence type="predicted"/>
<dbReference type="Gene3D" id="1.50.10.10">
    <property type="match status" value="1"/>
</dbReference>
<evidence type="ECO:0000259" key="2">
    <source>
        <dbReference type="Pfam" id="PF21307"/>
    </source>
</evidence>
<dbReference type="InterPro" id="IPR008928">
    <property type="entry name" value="6-hairpin_glycosidase_sf"/>
</dbReference>
<evidence type="ECO:0000313" key="4">
    <source>
        <dbReference type="EMBL" id="SFD19416.1"/>
    </source>
</evidence>